<sequence length="188" mass="20156">MKRLLAVAAVALLATLDAARAASLPPLDASLASRCDKQTGDDIRDLASDASASLVVEVTLFDGANRVIEQVPFITKANTVVSAHSVRKRTFTLAARDGAVPVSVCTGHVTAVRVTPHDGEDALVELVVEASVLRRADVMADQRKLATAPEPDHVRIEEKLRMENGKRLELKVGNGPVRRVAIVFGYTR</sequence>
<name>A0A5B0KR47_9PROT</name>
<protein>
    <submittedName>
        <fullName evidence="2">Uncharacterized protein</fullName>
    </submittedName>
</protein>
<reference evidence="2 3" key="1">
    <citation type="submission" date="2019-07" db="EMBL/GenBank/DDBJ databases">
        <title>Genome sequencing of the stress-tolerant strain Azospirillum brasilense Az19.</title>
        <authorList>
            <person name="Maroniche G.A."/>
            <person name="Garcia J.E."/>
            <person name="Pagnussat L."/>
            <person name="Amenta M."/>
            <person name="Creus C.M."/>
        </authorList>
    </citation>
    <scope>NUCLEOTIDE SEQUENCE [LARGE SCALE GENOMIC DNA]</scope>
    <source>
        <strain evidence="2 3">Az19</strain>
    </source>
</reference>
<evidence type="ECO:0000313" key="2">
    <source>
        <dbReference type="EMBL" id="KAA1053908.1"/>
    </source>
</evidence>
<proteinExistence type="predicted"/>
<keyword evidence="1" id="KW-0732">Signal</keyword>
<gene>
    <name evidence="2" type="ORF">FH063_002490</name>
</gene>
<accession>A0A5B0KR47</accession>
<evidence type="ECO:0000256" key="1">
    <source>
        <dbReference type="SAM" id="SignalP"/>
    </source>
</evidence>
<dbReference type="Proteomes" id="UP000325333">
    <property type="component" value="Unassembled WGS sequence"/>
</dbReference>
<organism evidence="2 3">
    <name type="scientific">Azospirillum argentinense</name>
    <dbReference type="NCBI Taxonomy" id="2970906"/>
    <lineage>
        <taxon>Bacteria</taxon>
        <taxon>Pseudomonadati</taxon>
        <taxon>Pseudomonadota</taxon>
        <taxon>Alphaproteobacteria</taxon>
        <taxon>Rhodospirillales</taxon>
        <taxon>Azospirillaceae</taxon>
        <taxon>Azospirillum</taxon>
    </lineage>
</organism>
<comment type="caution">
    <text evidence="2">The sequence shown here is derived from an EMBL/GenBank/DDBJ whole genome shotgun (WGS) entry which is preliminary data.</text>
</comment>
<evidence type="ECO:0000313" key="3">
    <source>
        <dbReference type="Proteomes" id="UP000325333"/>
    </source>
</evidence>
<dbReference type="AlphaFoldDB" id="A0A5B0KR47"/>
<feature type="signal peptide" evidence="1">
    <location>
        <begin position="1"/>
        <end position="21"/>
    </location>
</feature>
<dbReference type="EMBL" id="VEWN01000013">
    <property type="protein sequence ID" value="KAA1053908.1"/>
    <property type="molecule type" value="Genomic_DNA"/>
</dbReference>
<feature type="chain" id="PRO_5022744956" evidence="1">
    <location>
        <begin position="22"/>
        <end position="188"/>
    </location>
</feature>